<dbReference type="Pfam" id="PF03772">
    <property type="entry name" value="Competence"/>
    <property type="match status" value="1"/>
</dbReference>
<feature type="transmembrane region" description="Helical" evidence="1">
    <location>
        <begin position="6"/>
        <end position="32"/>
    </location>
</feature>
<sequence length="364" mass="42217">MKITNTIILWMLACCFYMNSETVSSTFLFLFFFGSCLVNHVNKFKVLLISGLGFIFLFYVLSFETPSSFNFLNDYLNKIMGINLREIINSYFIKIHGQTLGSFISLVLLNIKNDYNYPIYYKLIDLSIVHLIVISSYHINIFCGLVNKIFHKFPTLGRIISALLSFTISYLNGFSPSSIRVFCANVFGIFKSTRNCKANLSFIFLGLVAPKVLISFGFLMSFLGSRGVKLFYKTHNSGKLYEAFFTSIFATIYIIPSLGIINNSISLWGVFLSLLYSPIFILVYIFLFIFSWVNWLDPVFIVAYNLIFEVSKVLEHINVVIPISIFKNEWIFSIYYSSLELFNLYIFRKRSSMKWKLNKLERVY</sequence>
<dbReference type="Proteomes" id="UP000002522">
    <property type="component" value="Chromosome"/>
</dbReference>
<feature type="transmembrane region" description="Helical" evidence="1">
    <location>
        <begin position="123"/>
        <end position="150"/>
    </location>
</feature>
<feature type="transmembrane region" description="Helical" evidence="1">
    <location>
        <begin position="202"/>
        <end position="223"/>
    </location>
</feature>
<organism evidence="3 4">
    <name type="scientific">Malacoplasma penetrans (strain HF-2)</name>
    <name type="common">Mycoplasma penetrans</name>
    <dbReference type="NCBI Taxonomy" id="272633"/>
    <lineage>
        <taxon>Bacteria</taxon>
        <taxon>Bacillati</taxon>
        <taxon>Mycoplasmatota</taxon>
        <taxon>Mycoplasmoidales</taxon>
        <taxon>Mycoplasmoidaceae</taxon>
        <taxon>Malacoplasma</taxon>
    </lineage>
</organism>
<dbReference type="STRING" id="272633.gene:10731134"/>
<dbReference type="eggNOG" id="COG0658">
    <property type="taxonomic scope" value="Bacteria"/>
</dbReference>
<evidence type="ECO:0000256" key="1">
    <source>
        <dbReference type="SAM" id="Phobius"/>
    </source>
</evidence>
<keyword evidence="1" id="KW-1133">Transmembrane helix</keyword>
<evidence type="ECO:0000313" key="3">
    <source>
        <dbReference type="EMBL" id="BAC43833.1"/>
    </source>
</evidence>
<feature type="transmembrane region" description="Helical" evidence="1">
    <location>
        <begin position="330"/>
        <end position="347"/>
    </location>
</feature>
<evidence type="ECO:0000259" key="2">
    <source>
        <dbReference type="Pfam" id="PF03772"/>
    </source>
</evidence>
<reference evidence="3 4" key="1">
    <citation type="journal article" date="2002" name="Nucleic Acids Res.">
        <title>The complete genomic sequence of Mycoplasma penetrans, an intracellular bacterial pathogen in humans.</title>
        <authorList>
            <person name="Sasaki Y."/>
            <person name="Ishikawa J."/>
            <person name="Yamashita A."/>
            <person name="Oshima K."/>
            <person name="Kenri T."/>
            <person name="Furuya K."/>
            <person name="Yoshino C."/>
            <person name="Horino A."/>
            <person name="Shiba T."/>
            <person name="Sasaki T."/>
            <person name="Hattori M."/>
        </authorList>
    </citation>
    <scope>NUCLEOTIDE SEQUENCE [LARGE SCALE GENOMIC DNA]</scope>
    <source>
        <strain evidence="3 4">HF-2</strain>
    </source>
</reference>
<keyword evidence="4" id="KW-1185">Reference proteome</keyword>
<dbReference type="NCBIfam" id="TIGR00360">
    <property type="entry name" value="ComEC_N-term"/>
    <property type="match status" value="1"/>
</dbReference>
<name>Q8EX07_MALP2</name>
<dbReference type="AlphaFoldDB" id="Q8EX07"/>
<feature type="domain" description="ComEC/Rec2-related protein" evidence="2">
    <location>
        <begin position="124"/>
        <end position="336"/>
    </location>
</feature>
<dbReference type="InterPro" id="IPR004477">
    <property type="entry name" value="ComEC_N"/>
</dbReference>
<gene>
    <name evidence="3" type="ordered locus">MYPE430</name>
</gene>
<dbReference type="KEGG" id="mpe:MYPE430"/>
<feature type="transmembrane region" description="Helical" evidence="1">
    <location>
        <begin position="44"/>
        <end position="63"/>
    </location>
</feature>
<dbReference type="InParanoid" id="Q8EX07"/>
<dbReference type="EMBL" id="BA000026">
    <property type="protein sequence ID" value="BAC43833.1"/>
    <property type="molecule type" value="Genomic_DNA"/>
</dbReference>
<feature type="transmembrane region" description="Helical" evidence="1">
    <location>
        <begin position="243"/>
        <end position="261"/>
    </location>
</feature>
<protein>
    <submittedName>
        <fullName evidence="3">Predicted competence protein</fullName>
    </submittedName>
</protein>
<accession>Q8EX07</accession>
<keyword evidence="1" id="KW-0812">Transmembrane</keyword>
<dbReference type="HOGENOM" id="CLU_760362_0_0_14"/>
<evidence type="ECO:0000313" key="4">
    <source>
        <dbReference type="Proteomes" id="UP000002522"/>
    </source>
</evidence>
<dbReference type="RefSeq" id="WP_011076869.1">
    <property type="nucleotide sequence ID" value="NC_004432.1"/>
</dbReference>
<proteinExistence type="predicted"/>
<feature type="transmembrane region" description="Helical" evidence="1">
    <location>
        <begin position="91"/>
        <end position="111"/>
    </location>
</feature>
<feature type="transmembrane region" description="Helical" evidence="1">
    <location>
        <begin position="268"/>
        <end position="293"/>
    </location>
</feature>
<keyword evidence="1" id="KW-0472">Membrane</keyword>